<evidence type="ECO:0000256" key="1">
    <source>
        <dbReference type="SAM" id="SignalP"/>
    </source>
</evidence>
<proteinExistence type="predicted"/>
<gene>
    <name evidence="2" type="ORF">TMS3_0116100</name>
</gene>
<accession>A0A0A1YIV7</accession>
<dbReference type="STRING" id="1395571.TMS3_0116100"/>
<comment type="caution">
    <text evidence="2">The sequence shown here is derived from an EMBL/GenBank/DDBJ whole genome shotgun (WGS) entry which is preliminary data.</text>
</comment>
<evidence type="ECO:0000313" key="2">
    <source>
        <dbReference type="EMBL" id="KFX69006.1"/>
    </source>
</evidence>
<reference evidence="2 3" key="1">
    <citation type="journal article" date="2014" name="Genome Announc.">
        <title>Draft Genome Sequence of Petroleum Oil-Degrading Marine Bacterium Pseudomonas taeanensis Strain MS-3, Isolated from a Crude Oil-Contaminated Seashore.</title>
        <authorList>
            <person name="Lee S.Y."/>
            <person name="Kim S.H."/>
            <person name="Lee D.G."/>
            <person name="Shin S."/>
            <person name="Yun S.H."/>
            <person name="Choi C.W."/>
            <person name="Chung Y.H."/>
            <person name="Choi J.S."/>
            <person name="Kahng H.Y."/>
            <person name="Kim S.I."/>
        </authorList>
    </citation>
    <scope>NUCLEOTIDE SEQUENCE [LARGE SCALE GENOMIC DNA]</scope>
    <source>
        <strain evidence="2 3">MS-3</strain>
    </source>
</reference>
<keyword evidence="3" id="KW-1185">Reference proteome</keyword>
<keyword evidence="1" id="KW-0732">Signal</keyword>
<dbReference type="Proteomes" id="UP000030063">
    <property type="component" value="Unassembled WGS sequence"/>
</dbReference>
<name>A0A0A1YIV7_9PSED</name>
<organism evidence="2 3">
    <name type="scientific">Pseudomonas taeanensis MS-3</name>
    <dbReference type="NCBI Taxonomy" id="1395571"/>
    <lineage>
        <taxon>Bacteria</taxon>
        <taxon>Pseudomonadati</taxon>
        <taxon>Pseudomonadota</taxon>
        <taxon>Gammaproteobacteria</taxon>
        <taxon>Pseudomonadales</taxon>
        <taxon>Pseudomonadaceae</taxon>
        <taxon>Pseudomonas</taxon>
    </lineage>
</organism>
<protein>
    <submittedName>
        <fullName evidence="2">Uncharacterized protein</fullName>
    </submittedName>
</protein>
<evidence type="ECO:0000313" key="3">
    <source>
        <dbReference type="Proteomes" id="UP000030063"/>
    </source>
</evidence>
<sequence>MCHWLLFCCLLCAAPLRAAESILSSADNDPALRALSVALTERRAQDPVRFQPLAQLQRANKLPPPARLIRFGAKALEWRLTRHASPATMVYPLPEYKPTCTLAIDLADDTILARQIAQGETP</sequence>
<feature type="signal peptide" evidence="1">
    <location>
        <begin position="1"/>
        <end position="18"/>
    </location>
</feature>
<feature type="chain" id="PRO_5001996115" evidence="1">
    <location>
        <begin position="19"/>
        <end position="122"/>
    </location>
</feature>
<dbReference type="EMBL" id="AWSQ01000004">
    <property type="protein sequence ID" value="KFX69006.1"/>
    <property type="molecule type" value="Genomic_DNA"/>
</dbReference>
<dbReference type="AlphaFoldDB" id="A0A0A1YIV7"/>